<dbReference type="RefSeq" id="WP_203701750.1">
    <property type="nucleotide sequence ID" value="NZ_BAAALU010000008.1"/>
</dbReference>
<evidence type="ECO:0000256" key="1">
    <source>
        <dbReference type="SAM" id="MobiDB-lite"/>
    </source>
</evidence>
<keyword evidence="4" id="KW-1185">Reference proteome</keyword>
<proteinExistence type="predicted"/>
<evidence type="ECO:0000313" key="3">
    <source>
        <dbReference type="EMBL" id="GIF55947.1"/>
    </source>
</evidence>
<dbReference type="EMBL" id="BONC01000011">
    <property type="protein sequence ID" value="GIF55947.1"/>
    <property type="molecule type" value="Genomic_DNA"/>
</dbReference>
<organism evidence="3 4">
    <name type="scientific">Asanoa iriomotensis</name>
    <dbReference type="NCBI Taxonomy" id="234613"/>
    <lineage>
        <taxon>Bacteria</taxon>
        <taxon>Bacillati</taxon>
        <taxon>Actinomycetota</taxon>
        <taxon>Actinomycetes</taxon>
        <taxon>Micromonosporales</taxon>
        <taxon>Micromonosporaceae</taxon>
        <taxon>Asanoa</taxon>
    </lineage>
</organism>
<evidence type="ECO:0000313" key="4">
    <source>
        <dbReference type="Proteomes" id="UP000624325"/>
    </source>
</evidence>
<feature type="transmembrane region" description="Helical" evidence="2">
    <location>
        <begin position="39"/>
        <end position="58"/>
    </location>
</feature>
<feature type="region of interest" description="Disordered" evidence="1">
    <location>
        <begin position="69"/>
        <end position="100"/>
    </location>
</feature>
<comment type="caution">
    <text evidence="3">The sequence shown here is derived from an EMBL/GenBank/DDBJ whole genome shotgun (WGS) entry which is preliminary data.</text>
</comment>
<accession>A0ABQ4BZL5</accession>
<keyword evidence="2" id="KW-1133">Transmembrane helix</keyword>
<keyword evidence="2" id="KW-0812">Transmembrane</keyword>
<evidence type="ECO:0000256" key="2">
    <source>
        <dbReference type="SAM" id="Phobius"/>
    </source>
</evidence>
<feature type="compositionally biased region" description="Pro residues" evidence="1">
    <location>
        <begin position="69"/>
        <end position="82"/>
    </location>
</feature>
<sequence length="279" mass="28962">MNEVREICERMLDTPPPPLRDSGDVLAAARRSVRRRRQATAASAGALTVVAVAVTLTLQGGSAVPAPPVAAPAPTTVAPPPATKAQPQHTPRARAAGTHATQLRRQLLATVPAGYATRDFPVNYDTDFDPTAVLPNRAVPAPENGIMSVAFAGILLSDSRGREGLLSANIWATASPDLLAGGCAAEPPSTHCEVRTVDGVRVTLTTWQDGSGRHISASRPLDGGALVVAAAQGLRSDETQAPLDGTRGNSRIKPSLTTLPFTMDQIAALAANPAMLQFP</sequence>
<name>A0ABQ4BZL5_9ACTN</name>
<dbReference type="Proteomes" id="UP000624325">
    <property type="component" value="Unassembled WGS sequence"/>
</dbReference>
<protein>
    <submittedName>
        <fullName evidence="3">Uncharacterized protein</fullName>
    </submittedName>
</protein>
<keyword evidence="2" id="KW-0472">Membrane</keyword>
<reference evidence="3 4" key="1">
    <citation type="submission" date="2021-01" db="EMBL/GenBank/DDBJ databases">
        <title>Whole genome shotgun sequence of Asanoa iriomotensis NBRC 100142.</title>
        <authorList>
            <person name="Komaki H."/>
            <person name="Tamura T."/>
        </authorList>
    </citation>
    <scope>NUCLEOTIDE SEQUENCE [LARGE SCALE GENOMIC DNA]</scope>
    <source>
        <strain evidence="3 4">NBRC 100142</strain>
    </source>
</reference>
<gene>
    <name evidence="3" type="ORF">Air01nite_20420</name>
</gene>